<dbReference type="EMBL" id="QQTP01000013">
    <property type="protein sequence ID" value="RDJ21310.1"/>
    <property type="molecule type" value="Genomic_DNA"/>
</dbReference>
<organism evidence="3 4">
    <name type="scientific">Bosea caraganae</name>
    <dbReference type="NCBI Taxonomy" id="2763117"/>
    <lineage>
        <taxon>Bacteria</taxon>
        <taxon>Pseudomonadati</taxon>
        <taxon>Pseudomonadota</taxon>
        <taxon>Alphaproteobacteria</taxon>
        <taxon>Hyphomicrobiales</taxon>
        <taxon>Boseaceae</taxon>
        <taxon>Bosea</taxon>
    </lineage>
</organism>
<comment type="caution">
    <text evidence="3">The sequence shown here is derived from an EMBL/GenBank/DDBJ whole genome shotgun (WGS) entry which is preliminary data.</text>
</comment>
<dbReference type="InterPro" id="IPR052189">
    <property type="entry name" value="L-asp_N-monooxygenase_NS-form"/>
</dbReference>
<dbReference type="OrthoDB" id="101972at2"/>
<feature type="domain" description="FAD-dependent urate hydroxylase HpyO/Asp monooxygenase CreE-like FAD/NAD(P)-binding" evidence="2">
    <location>
        <begin position="23"/>
        <end position="167"/>
    </location>
</feature>
<reference evidence="4" key="1">
    <citation type="submission" date="2018-07" db="EMBL/GenBank/DDBJ databases">
        <authorList>
            <person name="Safronova V.I."/>
            <person name="Chirak E.R."/>
            <person name="Sazanova A.L."/>
        </authorList>
    </citation>
    <scope>NUCLEOTIDE SEQUENCE [LARGE SCALE GENOMIC DNA]</scope>
    <source>
        <strain evidence="4">RCAM04685</strain>
    </source>
</reference>
<sequence>MSPVASLPSEPAEERGGHSTDVAIIGGGASGVLLALQLMHQGDARLRVTLVDRGPHPGYGIAYSTTCASHLLNTRAGDMSAWPAEPDHFSRWLQAFGADAGQDFACRQTYGRYLNAMLTGAVDRSDARLRVVIGDVASVTPREAKVVVEIAGRDPVVAHMAVLATGHYAPADDEGAYRGNPWRADVLDGLAPEAPVLLVGTGLTMIDIVSTLLERDHAGPITALSRRGLLPRMHSAKPHPIRGEAPDELFAGALSARLALFRGLVRAGRPWADLMQALRPRNAALWQSLNDEQQRRFLRHLRPWWDVHRHRVAPQIGAVIDDAIAGGQLRIMEGRLAAMEVEATRVTATIRRRGSDAPEHHDFGRVIDCRGSRTDISADSPLLAQLERGGHVRSDALQLGLAVDGDDAVISAGGIASPRLFALGPPTRGRHWEITAIPDIRKRAELLAARLLAGLPA</sequence>
<protein>
    <submittedName>
        <fullName evidence="3">FAD-dependent oxidoreductase</fullName>
    </submittedName>
</protein>
<gene>
    <name evidence="3" type="ORF">DWE98_21570</name>
</gene>
<dbReference type="Proteomes" id="UP000255207">
    <property type="component" value="Unassembled WGS sequence"/>
</dbReference>
<evidence type="ECO:0000313" key="3">
    <source>
        <dbReference type="EMBL" id="RDJ21310.1"/>
    </source>
</evidence>
<dbReference type="InterPro" id="IPR036188">
    <property type="entry name" value="FAD/NAD-bd_sf"/>
</dbReference>
<evidence type="ECO:0000259" key="2">
    <source>
        <dbReference type="Pfam" id="PF13454"/>
    </source>
</evidence>
<dbReference type="RefSeq" id="WP_114831371.1">
    <property type="nucleotide sequence ID" value="NZ_QQTO01000020.1"/>
</dbReference>
<name>A0A370L1S3_9HYPH</name>
<proteinExistence type="predicted"/>
<dbReference type="Pfam" id="PF13454">
    <property type="entry name" value="NAD_binding_9"/>
    <property type="match status" value="1"/>
</dbReference>
<dbReference type="SUPFAM" id="SSF51905">
    <property type="entry name" value="FAD/NAD(P)-binding domain"/>
    <property type="match status" value="1"/>
</dbReference>
<feature type="region of interest" description="Disordered" evidence="1">
    <location>
        <begin position="1"/>
        <end position="21"/>
    </location>
</feature>
<dbReference type="PANTHER" id="PTHR40254">
    <property type="entry name" value="BLR0577 PROTEIN"/>
    <property type="match status" value="1"/>
</dbReference>
<evidence type="ECO:0000313" key="4">
    <source>
        <dbReference type="Proteomes" id="UP000255207"/>
    </source>
</evidence>
<dbReference type="PANTHER" id="PTHR40254:SF1">
    <property type="entry name" value="BLR0577 PROTEIN"/>
    <property type="match status" value="1"/>
</dbReference>
<accession>A0A370L1S3</accession>
<keyword evidence="4" id="KW-1185">Reference proteome</keyword>
<evidence type="ECO:0000256" key="1">
    <source>
        <dbReference type="SAM" id="MobiDB-lite"/>
    </source>
</evidence>
<dbReference type="AlphaFoldDB" id="A0A370L1S3"/>
<dbReference type="Gene3D" id="3.50.50.60">
    <property type="entry name" value="FAD/NAD(P)-binding domain"/>
    <property type="match status" value="1"/>
</dbReference>
<dbReference type="InterPro" id="IPR038732">
    <property type="entry name" value="HpyO/CreE_NAD-binding"/>
</dbReference>